<protein>
    <submittedName>
        <fullName evidence="2">Uncharacterized protein</fullName>
    </submittedName>
</protein>
<proteinExistence type="predicted"/>
<reference evidence="3" key="1">
    <citation type="journal article" date="2017" name="Nat. Ecol. Evol.">
        <title>Genome expansion and lineage-specific genetic innovations in the forest pathogenic fungi Armillaria.</title>
        <authorList>
            <person name="Sipos G."/>
            <person name="Prasanna A.N."/>
            <person name="Walter M.C."/>
            <person name="O'Connor E."/>
            <person name="Balint B."/>
            <person name="Krizsan K."/>
            <person name="Kiss B."/>
            <person name="Hess J."/>
            <person name="Varga T."/>
            <person name="Slot J."/>
            <person name="Riley R."/>
            <person name="Boka B."/>
            <person name="Rigling D."/>
            <person name="Barry K."/>
            <person name="Lee J."/>
            <person name="Mihaltcheva S."/>
            <person name="LaButti K."/>
            <person name="Lipzen A."/>
            <person name="Waldron R."/>
            <person name="Moloney N.M."/>
            <person name="Sperisen C."/>
            <person name="Kredics L."/>
            <person name="Vagvoelgyi C."/>
            <person name="Patrignani A."/>
            <person name="Fitzpatrick D."/>
            <person name="Nagy I."/>
            <person name="Doyle S."/>
            <person name="Anderson J.B."/>
            <person name="Grigoriev I.V."/>
            <person name="Gueldener U."/>
            <person name="Muensterkoetter M."/>
            <person name="Nagy L.G."/>
        </authorList>
    </citation>
    <scope>NUCLEOTIDE SEQUENCE [LARGE SCALE GENOMIC DNA]</scope>
    <source>
        <strain evidence="3">28-4</strain>
    </source>
</reference>
<dbReference type="Proteomes" id="UP000218334">
    <property type="component" value="Unassembled WGS sequence"/>
</dbReference>
<accession>A0A2H3CHT6</accession>
<name>A0A2H3CHT6_9AGAR</name>
<evidence type="ECO:0000313" key="2">
    <source>
        <dbReference type="EMBL" id="PBK77958.1"/>
    </source>
</evidence>
<evidence type="ECO:0000313" key="3">
    <source>
        <dbReference type="Proteomes" id="UP000218334"/>
    </source>
</evidence>
<gene>
    <name evidence="2" type="ORF">ARMSODRAFT_15516</name>
</gene>
<dbReference type="EMBL" id="KZ293415">
    <property type="protein sequence ID" value="PBK77958.1"/>
    <property type="molecule type" value="Genomic_DNA"/>
</dbReference>
<keyword evidence="3" id="KW-1185">Reference proteome</keyword>
<organism evidence="2 3">
    <name type="scientific">Armillaria solidipes</name>
    <dbReference type="NCBI Taxonomy" id="1076256"/>
    <lineage>
        <taxon>Eukaryota</taxon>
        <taxon>Fungi</taxon>
        <taxon>Dikarya</taxon>
        <taxon>Basidiomycota</taxon>
        <taxon>Agaricomycotina</taxon>
        <taxon>Agaricomycetes</taxon>
        <taxon>Agaricomycetidae</taxon>
        <taxon>Agaricales</taxon>
        <taxon>Marasmiineae</taxon>
        <taxon>Physalacriaceae</taxon>
        <taxon>Armillaria</taxon>
    </lineage>
</organism>
<feature type="region of interest" description="Disordered" evidence="1">
    <location>
        <begin position="47"/>
        <end position="68"/>
    </location>
</feature>
<dbReference type="AlphaFoldDB" id="A0A2H3CHT6"/>
<sequence length="203" mass="22656">MQKKECEPQRRCFVTCCLHHTAVIMGAASSKAARKYPKMTENPSWAGARTARAADTTARPRASEVKNQDIERDAQDPHFLSNLNRLGQVRVDHHMQSFQPAASKSSVLRSRARSELEESSSAGRNVYAATLSSMLNQRKSCTTRLDVESLARNYKIDVQKLESISKFVNSPSVDSSSVVKTVDEDGNESRSMLAVWIKPNIRE</sequence>
<feature type="region of interest" description="Disordered" evidence="1">
    <location>
        <begin position="97"/>
        <end position="121"/>
    </location>
</feature>
<feature type="compositionally biased region" description="Low complexity" evidence="1">
    <location>
        <begin position="47"/>
        <end position="60"/>
    </location>
</feature>
<evidence type="ECO:0000256" key="1">
    <source>
        <dbReference type="SAM" id="MobiDB-lite"/>
    </source>
</evidence>